<dbReference type="GO" id="GO:0031267">
    <property type="term" value="F:small GTPase binding"/>
    <property type="evidence" value="ECO:0007669"/>
    <property type="project" value="TreeGrafter"/>
</dbReference>
<feature type="compositionally biased region" description="Basic and acidic residues" evidence="11">
    <location>
        <begin position="305"/>
        <end position="315"/>
    </location>
</feature>
<evidence type="ECO:0000256" key="1">
    <source>
        <dbReference type="ARBA" id="ARBA00004496"/>
    </source>
</evidence>
<evidence type="ECO:0000256" key="8">
    <source>
        <dbReference type="ARBA" id="ARBA00061661"/>
    </source>
</evidence>
<evidence type="ECO:0000256" key="11">
    <source>
        <dbReference type="SAM" id="MobiDB-lite"/>
    </source>
</evidence>
<dbReference type="SUPFAM" id="SSF47923">
    <property type="entry name" value="Ypt/Rab-GAP domain of gyp1p"/>
    <property type="match status" value="2"/>
</dbReference>
<keyword evidence="4" id="KW-0963">Cytoplasm</keyword>
<evidence type="ECO:0000256" key="2">
    <source>
        <dbReference type="ARBA" id="ARBA00022448"/>
    </source>
</evidence>
<proteinExistence type="inferred from homology"/>
<dbReference type="Pfam" id="PF23436">
    <property type="entry name" value="RabGap-TBC_2"/>
    <property type="match status" value="1"/>
</dbReference>
<name>A0A8K0LD75_9PEZI</name>
<dbReference type="OrthoDB" id="295078at2759"/>
<comment type="similarity">
    <text evidence="8">Belongs to the GYP5 family.</text>
</comment>
<evidence type="ECO:0000256" key="9">
    <source>
        <dbReference type="ARBA" id="ARBA00072088"/>
    </source>
</evidence>
<dbReference type="Gene3D" id="1.10.10.750">
    <property type="entry name" value="Ypt/Rab-GAP domain of gyp1p, domain 1"/>
    <property type="match status" value="1"/>
</dbReference>
<feature type="compositionally biased region" description="Polar residues" evidence="11">
    <location>
        <begin position="344"/>
        <end position="358"/>
    </location>
</feature>
<dbReference type="InterPro" id="IPR000195">
    <property type="entry name" value="Rab-GAP-TBC_dom"/>
</dbReference>
<dbReference type="FunFam" id="1.10.472.80:FF:000044">
    <property type="entry name" value="GTPase-activating protein GYP5"/>
    <property type="match status" value="1"/>
</dbReference>
<dbReference type="Gene3D" id="1.10.8.270">
    <property type="entry name" value="putative rabgap domain of human tbc1 domain family member 14 like domains"/>
    <property type="match status" value="1"/>
</dbReference>
<dbReference type="GO" id="GO:0015031">
    <property type="term" value="P:protein transport"/>
    <property type="evidence" value="ECO:0007669"/>
    <property type="project" value="UniProtKB-KW"/>
</dbReference>
<feature type="coiled-coil region" evidence="10">
    <location>
        <begin position="787"/>
        <end position="920"/>
    </location>
</feature>
<evidence type="ECO:0000256" key="3">
    <source>
        <dbReference type="ARBA" id="ARBA00022468"/>
    </source>
</evidence>
<evidence type="ECO:0000256" key="4">
    <source>
        <dbReference type="ARBA" id="ARBA00022490"/>
    </source>
</evidence>
<feature type="compositionally biased region" description="Low complexity" evidence="11">
    <location>
        <begin position="261"/>
        <end position="275"/>
    </location>
</feature>
<keyword evidence="7 10" id="KW-0175">Coiled coil</keyword>
<gene>
    <name evidence="13" type="ORF">KVT40_001687</name>
</gene>
<dbReference type="PROSITE" id="PS50086">
    <property type="entry name" value="TBC_RABGAP"/>
    <property type="match status" value="1"/>
</dbReference>
<dbReference type="PANTHER" id="PTHR47219">
    <property type="entry name" value="RAB GTPASE-ACTIVATING PROTEIN 1-LIKE"/>
    <property type="match status" value="1"/>
</dbReference>
<feature type="region of interest" description="Disordered" evidence="11">
    <location>
        <begin position="81"/>
        <end position="122"/>
    </location>
</feature>
<keyword evidence="6" id="KW-0653">Protein transport</keyword>
<dbReference type="AlphaFoldDB" id="A0A8K0LD75"/>
<keyword evidence="14" id="KW-1185">Reference proteome</keyword>
<dbReference type="Gene3D" id="1.10.472.80">
    <property type="entry name" value="Ypt/Rab-GAP domain of gyp1p, domain 3"/>
    <property type="match status" value="1"/>
</dbReference>
<evidence type="ECO:0000313" key="14">
    <source>
        <dbReference type="Proteomes" id="UP000809789"/>
    </source>
</evidence>
<comment type="subcellular location">
    <subcellularLocation>
        <location evidence="1">Cytoplasm</location>
    </subcellularLocation>
</comment>
<sequence>MQTASVDKPLASPLLACSSPAYIKLAKETTRLTISWIAALRDMAEGDHVEHDTPVESVDGGDSEHNLKSPDITEHLVTMEDHDKDDKPQSATTEQSTDKSLLEDPTMSDTQPTQHEEMEDGPIHSQKIATSGMEDMSLEDERSQHGMQPPIGAQTDLADSKPVQSPTNILDTAPSLQPGNTGLGLTESPISPNKSDNGEQIVQSPPAVEETDRPSVPNRTISEGISRKMTGTFSWLSRATNIRKNTASPPRQNQPSFPGFAARRSTTSSVSTIASHQDKALPPIKDGQDRERGPSLQERFQAARMEGEASTRRSSSDTTPPANGEPLKSPTSEYSPDGGPASPQPQDQQNRSRATTNVDLKLPPGTAAGISMGPSTEDESHVNWDLWQTLVYEGPSAVAKTSGAQLNAAIQNGIPAPIRGVVWQVLADSKSEHLETVYQTLLGKEDTNSVKSPALSRGDSTTQMNGEKQESLASSASSVHSHTSTPATSTHATSPTPTTSAEHDEEDKSQDTPVPAGRKKSADQTASVQKLEKMIRKDLGSRTAYSKYLASSGLQEGLFGVCKAYALYDSEIGYAQGMNFIAMPLLFNMPEDEAFTLFVRMMSKYDLRSLFTPEMTGLHLRLYQFERLLEDHEPALYCHLHRRAVSPTLYATQWFLTLFAYRFPLQLVQRIYDLILSEGLSAILKFGIVLMKKNAPTLLAMKDMSALTTHLKERLFDVYIDKSPSASSILDSGFFGGLTGGADKEIYHADALVRDACAVDISERTLAQYASEFEAKTKEDKAREDELESLRTTNTTLSSKLRSLEARVQQQDNDHVGIASELIKTKVENQSLADQNESLKMQVDELRKVVEAQPGEVEERLKEEMQRIMARNMEVQNQNRGLEDQMAEMEQELVGTKMKFAELNADYEHVKQKLATIQQMLGGAASAAAISPTGSGR</sequence>
<keyword evidence="2" id="KW-0813">Transport</keyword>
<feature type="region of interest" description="Disordered" evidence="11">
    <location>
        <begin position="448"/>
        <end position="529"/>
    </location>
</feature>
<dbReference type="InterPro" id="IPR050302">
    <property type="entry name" value="Rab_GAP_TBC_domain"/>
</dbReference>
<evidence type="ECO:0000256" key="10">
    <source>
        <dbReference type="SAM" id="Coils"/>
    </source>
</evidence>
<accession>A0A8K0LD75</accession>
<comment type="caution">
    <text evidence="13">The sequence shown here is derived from an EMBL/GenBank/DDBJ whole genome shotgun (WGS) entry which is preliminary data.</text>
</comment>
<dbReference type="GO" id="GO:0005096">
    <property type="term" value="F:GTPase activator activity"/>
    <property type="evidence" value="ECO:0007669"/>
    <property type="project" value="UniProtKB-KW"/>
</dbReference>
<evidence type="ECO:0000256" key="7">
    <source>
        <dbReference type="ARBA" id="ARBA00023054"/>
    </source>
</evidence>
<evidence type="ECO:0000259" key="12">
    <source>
        <dbReference type="PROSITE" id="PS50086"/>
    </source>
</evidence>
<feature type="compositionally biased region" description="Low complexity" evidence="11">
    <location>
        <begin position="473"/>
        <end position="500"/>
    </location>
</feature>
<evidence type="ECO:0000313" key="13">
    <source>
        <dbReference type="EMBL" id="KAG8630068.1"/>
    </source>
</evidence>
<feature type="region of interest" description="Disordered" evidence="11">
    <location>
        <begin position="135"/>
        <end position="379"/>
    </location>
</feature>
<reference evidence="13" key="1">
    <citation type="submission" date="2021-07" db="EMBL/GenBank/DDBJ databases">
        <title>Elsinoe batatas strain:CRI-CJ2 Genome sequencing and assembly.</title>
        <authorList>
            <person name="Huang L."/>
        </authorList>
    </citation>
    <scope>NUCLEOTIDE SEQUENCE</scope>
    <source>
        <strain evidence="13">CRI-CJ2</strain>
    </source>
</reference>
<dbReference type="GO" id="GO:0005737">
    <property type="term" value="C:cytoplasm"/>
    <property type="evidence" value="ECO:0007669"/>
    <property type="project" value="UniProtKB-SubCell"/>
</dbReference>
<dbReference type="Proteomes" id="UP000809789">
    <property type="component" value="Unassembled WGS sequence"/>
</dbReference>
<feature type="compositionally biased region" description="Polar residues" evidence="11">
    <location>
        <begin position="162"/>
        <end position="180"/>
    </location>
</feature>
<keyword evidence="5" id="KW-0931">ER-Golgi transport</keyword>
<dbReference type="GO" id="GO:0016192">
    <property type="term" value="P:vesicle-mediated transport"/>
    <property type="evidence" value="ECO:0007669"/>
    <property type="project" value="UniProtKB-KW"/>
</dbReference>
<dbReference type="EMBL" id="JAESVG020000002">
    <property type="protein sequence ID" value="KAG8630068.1"/>
    <property type="molecule type" value="Genomic_DNA"/>
</dbReference>
<dbReference type="SMART" id="SM00164">
    <property type="entry name" value="TBC"/>
    <property type="match status" value="1"/>
</dbReference>
<feature type="compositionally biased region" description="Polar residues" evidence="11">
    <location>
        <begin position="217"/>
        <end position="256"/>
    </location>
</feature>
<evidence type="ECO:0000256" key="5">
    <source>
        <dbReference type="ARBA" id="ARBA00022892"/>
    </source>
</evidence>
<protein>
    <recommendedName>
        <fullName evidence="9">GTPase-activating protein GYP5</fullName>
    </recommendedName>
</protein>
<dbReference type="InterPro" id="IPR035969">
    <property type="entry name" value="Rab-GAP_TBC_sf"/>
</dbReference>
<keyword evidence="3" id="KW-0343">GTPase activation</keyword>
<feature type="compositionally biased region" description="Polar residues" evidence="11">
    <location>
        <begin position="188"/>
        <end position="203"/>
    </location>
</feature>
<evidence type="ECO:0000256" key="6">
    <source>
        <dbReference type="ARBA" id="ARBA00022927"/>
    </source>
</evidence>
<organism evidence="13 14">
    <name type="scientific">Elsinoe batatas</name>
    <dbReference type="NCBI Taxonomy" id="2601811"/>
    <lineage>
        <taxon>Eukaryota</taxon>
        <taxon>Fungi</taxon>
        <taxon>Dikarya</taxon>
        <taxon>Ascomycota</taxon>
        <taxon>Pezizomycotina</taxon>
        <taxon>Dothideomycetes</taxon>
        <taxon>Dothideomycetidae</taxon>
        <taxon>Myriangiales</taxon>
        <taxon>Elsinoaceae</taxon>
        <taxon>Elsinoe</taxon>
    </lineage>
</organism>
<dbReference type="PANTHER" id="PTHR47219:SF9">
    <property type="entry name" value="GTPASE ACTIVATING PROTEIN AND CENTROSOME-ASSOCIATED, ISOFORM B"/>
    <property type="match status" value="1"/>
</dbReference>
<feature type="domain" description="Rab-GAP TBC" evidence="12">
    <location>
        <begin position="413"/>
        <end position="679"/>
    </location>
</feature>